<protein>
    <submittedName>
        <fullName evidence="2">Uncharacterized protein</fullName>
    </submittedName>
</protein>
<reference evidence="2 3" key="1">
    <citation type="submission" date="2016-07" db="EMBL/GenBank/DDBJ databases">
        <title>Pervasive Adenine N6-methylation of Active Genes in Fungi.</title>
        <authorList>
            <consortium name="DOE Joint Genome Institute"/>
            <person name="Mondo S.J."/>
            <person name="Dannebaum R.O."/>
            <person name="Kuo R.C."/>
            <person name="Labutti K."/>
            <person name="Haridas S."/>
            <person name="Kuo A."/>
            <person name="Salamov A."/>
            <person name="Ahrendt S.R."/>
            <person name="Lipzen A."/>
            <person name="Sullivan W."/>
            <person name="Andreopoulos W.B."/>
            <person name="Clum A."/>
            <person name="Lindquist E."/>
            <person name="Daum C."/>
            <person name="Ramamoorthy G.K."/>
            <person name="Gryganskyi A."/>
            <person name="Culley D."/>
            <person name="Magnuson J.K."/>
            <person name="James T.Y."/>
            <person name="O'Malley M.A."/>
            <person name="Stajich J.E."/>
            <person name="Spatafora J.W."/>
            <person name="Visel A."/>
            <person name="Grigoriev I.V."/>
        </authorList>
    </citation>
    <scope>NUCLEOTIDE SEQUENCE [LARGE SCALE GENOMIC DNA]</scope>
    <source>
        <strain evidence="2 3">NRRL 3301</strain>
    </source>
</reference>
<name>A0A1X2GJD0_9FUNG</name>
<evidence type="ECO:0000313" key="2">
    <source>
        <dbReference type="EMBL" id="ORX55148.1"/>
    </source>
</evidence>
<dbReference type="Proteomes" id="UP000242146">
    <property type="component" value="Unassembled WGS sequence"/>
</dbReference>
<gene>
    <name evidence="2" type="ORF">DM01DRAFT_1345480</name>
</gene>
<evidence type="ECO:0000313" key="3">
    <source>
        <dbReference type="Proteomes" id="UP000242146"/>
    </source>
</evidence>
<accession>A0A1X2GJD0</accession>
<feature type="chain" id="PRO_5012959342" evidence="1">
    <location>
        <begin position="18"/>
        <end position="190"/>
    </location>
</feature>
<dbReference type="EMBL" id="MCGT01000012">
    <property type="protein sequence ID" value="ORX55148.1"/>
    <property type="molecule type" value="Genomic_DNA"/>
</dbReference>
<feature type="signal peptide" evidence="1">
    <location>
        <begin position="1"/>
        <end position="17"/>
    </location>
</feature>
<dbReference type="OrthoDB" id="2376043at2759"/>
<proteinExistence type="predicted"/>
<organism evidence="2 3">
    <name type="scientific">Hesseltinella vesiculosa</name>
    <dbReference type="NCBI Taxonomy" id="101127"/>
    <lineage>
        <taxon>Eukaryota</taxon>
        <taxon>Fungi</taxon>
        <taxon>Fungi incertae sedis</taxon>
        <taxon>Mucoromycota</taxon>
        <taxon>Mucoromycotina</taxon>
        <taxon>Mucoromycetes</taxon>
        <taxon>Mucorales</taxon>
        <taxon>Cunninghamellaceae</taxon>
        <taxon>Hesseltinella</taxon>
    </lineage>
</organism>
<keyword evidence="3" id="KW-1185">Reference proteome</keyword>
<dbReference type="AlphaFoldDB" id="A0A1X2GJD0"/>
<comment type="caution">
    <text evidence="2">The sequence shown here is derived from an EMBL/GenBank/DDBJ whole genome shotgun (WGS) entry which is preliminary data.</text>
</comment>
<sequence length="190" mass="20382">MLLKTVTFTSLVGLVLADEVFNKVLINYYVDVGYGGTVCELNAGGSRKERLLTLTEIQHLDPQLTCDVYPVKSCNSWGECQVTGNEVECKLGSYSQLVTCEKVKRVCEDGMLGKLGQGPCSSAIVPTGDCCYKLGDPLSGYWSKDRDGKCPFLCLGVVDLSGGQWCKSCSCNNPTQGTGQGGSKSYADLC</sequence>
<keyword evidence="1" id="KW-0732">Signal</keyword>
<evidence type="ECO:0000256" key="1">
    <source>
        <dbReference type="SAM" id="SignalP"/>
    </source>
</evidence>